<dbReference type="SUPFAM" id="SSF57667">
    <property type="entry name" value="beta-beta-alpha zinc fingers"/>
    <property type="match status" value="3"/>
</dbReference>
<reference evidence="4 5" key="1">
    <citation type="journal article" date="2012" name="Nat. Biotechnol.">
        <title>Draft genome sequence of pigeonpea (Cajanus cajan), an orphan legume crop of resource-poor farmers.</title>
        <authorList>
            <person name="Varshney R.K."/>
            <person name="Chen W."/>
            <person name="Li Y."/>
            <person name="Bharti A.K."/>
            <person name="Saxena R.K."/>
            <person name="Schlueter J.A."/>
            <person name="Donoghue M.T."/>
            <person name="Azam S."/>
            <person name="Fan G."/>
            <person name="Whaley A.M."/>
            <person name="Farmer A.D."/>
            <person name="Sheridan J."/>
            <person name="Iwata A."/>
            <person name="Tuteja R."/>
            <person name="Penmetsa R.V."/>
            <person name="Wu W."/>
            <person name="Upadhyaya H.D."/>
            <person name="Yang S.P."/>
            <person name="Shah T."/>
            <person name="Saxena K.B."/>
            <person name="Michael T."/>
            <person name="McCombie W.R."/>
            <person name="Yang B."/>
            <person name="Zhang G."/>
            <person name="Yang H."/>
            <person name="Wang J."/>
            <person name="Spillane C."/>
            <person name="Cook D.R."/>
            <person name="May G.D."/>
            <person name="Xu X."/>
            <person name="Jackson S.A."/>
        </authorList>
    </citation>
    <scope>NUCLEOTIDE SEQUENCE [LARGE SCALE GENOMIC DNA]</scope>
    <source>
        <strain evidence="5">cv. Asha</strain>
    </source>
</reference>
<proteinExistence type="predicted"/>
<dbReference type="Pfam" id="PF13912">
    <property type="entry name" value="zf-C2H2_6"/>
    <property type="match status" value="4"/>
</dbReference>
<dbReference type="GO" id="GO:0008270">
    <property type="term" value="F:zinc ion binding"/>
    <property type="evidence" value="ECO:0007669"/>
    <property type="project" value="UniProtKB-KW"/>
</dbReference>
<gene>
    <name evidence="4" type="ORF">KK1_001674</name>
</gene>
<feature type="domain" description="C2H2-type" evidence="3">
    <location>
        <begin position="97"/>
        <end position="124"/>
    </location>
</feature>
<dbReference type="Gene3D" id="3.30.160.60">
    <property type="entry name" value="Classic Zinc Finger"/>
    <property type="match status" value="2"/>
</dbReference>
<keyword evidence="1" id="KW-0479">Metal-binding</keyword>
<keyword evidence="5" id="KW-1185">Reference proteome</keyword>
<name>A0A151SL38_CAJCA</name>
<feature type="compositionally biased region" description="Basic residues" evidence="2">
    <location>
        <begin position="158"/>
        <end position="168"/>
    </location>
</feature>
<dbReference type="PROSITE" id="PS00028">
    <property type="entry name" value="ZINC_FINGER_C2H2_1"/>
    <property type="match status" value="4"/>
</dbReference>
<dbReference type="PANTHER" id="PTHR46869:SF6">
    <property type="entry name" value="C2H2-TYPE DOMAIN-CONTAINING PROTEIN"/>
    <property type="match status" value="1"/>
</dbReference>
<feature type="region of interest" description="Disordered" evidence="2">
    <location>
        <begin position="37"/>
        <end position="64"/>
    </location>
</feature>
<feature type="region of interest" description="Disordered" evidence="2">
    <location>
        <begin position="125"/>
        <end position="168"/>
    </location>
</feature>
<dbReference type="Gramene" id="C.cajan_01636.t">
    <property type="protein sequence ID" value="C.cajan_01636.t"/>
    <property type="gene ID" value="C.cajan_01636"/>
</dbReference>
<feature type="compositionally biased region" description="Polar residues" evidence="2">
    <location>
        <begin position="126"/>
        <end position="155"/>
    </location>
</feature>
<organism evidence="4 5">
    <name type="scientific">Cajanus cajan</name>
    <name type="common">Pigeon pea</name>
    <name type="synonym">Cajanus indicus</name>
    <dbReference type="NCBI Taxonomy" id="3821"/>
    <lineage>
        <taxon>Eukaryota</taxon>
        <taxon>Viridiplantae</taxon>
        <taxon>Streptophyta</taxon>
        <taxon>Embryophyta</taxon>
        <taxon>Tracheophyta</taxon>
        <taxon>Spermatophyta</taxon>
        <taxon>Magnoliopsida</taxon>
        <taxon>eudicotyledons</taxon>
        <taxon>Gunneridae</taxon>
        <taxon>Pentapetalae</taxon>
        <taxon>rosids</taxon>
        <taxon>fabids</taxon>
        <taxon>Fabales</taxon>
        <taxon>Fabaceae</taxon>
        <taxon>Papilionoideae</taxon>
        <taxon>50 kb inversion clade</taxon>
        <taxon>NPAAA clade</taxon>
        <taxon>indigoferoid/millettioid clade</taxon>
        <taxon>Phaseoleae</taxon>
        <taxon>Cajanus</taxon>
    </lineage>
</organism>
<sequence>MEGDQIQEFKHACKFCGKSFPCGRSLGGHMRSHITNLSHEENEKEKLPTRKLSSSLNKDKDTDSEAAANAAYGLREKPKKTWRISDYSSEEALVYDKFCKECGKGFRSWKALFGHMKCHSEKERVSNSLEDQDSWTNANSSHKVVMDSQSDNEGTAPNKRRRSKRRTRYTVAATTSSVVSFANPSSSLSEVEQEQEEVAMSLMMLSRDVSPWSGPHSVAESSDNNSAYFEARSSVRTNLVTKFDGKKSFTPNIGKLIKQMNKSGVSNKEYEKGNKSELEYVSALEDSEVEHGRSRVNGTESVFSKSATTGNKYSSIKTKFLGSELKSSKNWVDKACEAESSKNSNKRGKFECTTCNKIFHSYQALGGHRASHKKIKGCFASRNESSENSIETDLSPITESKKSKGHECPICLKVFASGQALGGHKRSHMTGVSESRSFQIQEPVQEIRDFLDLNLPAATEEESNSHADSNRPWWIVEDNHKQEALVGMIS</sequence>
<dbReference type="PANTHER" id="PTHR46869">
    <property type="entry name" value="C2H2-LIKE ZINC FINGER PROTEIN"/>
    <property type="match status" value="1"/>
</dbReference>
<feature type="domain" description="C2H2-type" evidence="3">
    <location>
        <begin position="11"/>
        <end position="33"/>
    </location>
</feature>
<feature type="domain" description="C2H2-type" evidence="3">
    <location>
        <begin position="406"/>
        <end position="428"/>
    </location>
</feature>
<evidence type="ECO:0000256" key="1">
    <source>
        <dbReference type="PROSITE-ProRule" id="PRU00042"/>
    </source>
</evidence>
<evidence type="ECO:0000313" key="4">
    <source>
        <dbReference type="EMBL" id="KYP55462.1"/>
    </source>
</evidence>
<dbReference type="InterPro" id="IPR036236">
    <property type="entry name" value="Znf_C2H2_sf"/>
</dbReference>
<dbReference type="PROSITE" id="PS50157">
    <property type="entry name" value="ZINC_FINGER_C2H2_2"/>
    <property type="match status" value="4"/>
</dbReference>
<evidence type="ECO:0000313" key="5">
    <source>
        <dbReference type="Proteomes" id="UP000075243"/>
    </source>
</evidence>
<protein>
    <submittedName>
        <fullName evidence="4">Zinc finger protein 1</fullName>
    </submittedName>
</protein>
<evidence type="ECO:0000259" key="3">
    <source>
        <dbReference type="PROSITE" id="PS50157"/>
    </source>
</evidence>
<dbReference type="AlphaFoldDB" id="A0A151SL38"/>
<feature type="domain" description="C2H2-type" evidence="3">
    <location>
        <begin position="350"/>
        <end position="377"/>
    </location>
</feature>
<dbReference type="STRING" id="3821.A0A151SL38"/>
<dbReference type="EMBL" id="CM003613">
    <property type="protein sequence ID" value="KYP55462.1"/>
    <property type="molecule type" value="Genomic_DNA"/>
</dbReference>
<dbReference type="OMA" id="QDSWTNA"/>
<dbReference type="InterPro" id="IPR013087">
    <property type="entry name" value="Znf_C2H2_type"/>
</dbReference>
<dbReference type="Proteomes" id="UP000075243">
    <property type="component" value="Chromosome 11"/>
</dbReference>
<accession>A0A151SL38</accession>
<keyword evidence="1" id="KW-0862">Zinc</keyword>
<dbReference type="SMART" id="SM00355">
    <property type="entry name" value="ZnF_C2H2"/>
    <property type="match status" value="4"/>
</dbReference>
<feature type="compositionally biased region" description="Basic and acidic residues" evidence="2">
    <location>
        <begin position="38"/>
        <end position="48"/>
    </location>
</feature>
<evidence type="ECO:0000256" key="2">
    <source>
        <dbReference type="SAM" id="MobiDB-lite"/>
    </source>
</evidence>
<keyword evidence="1" id="KW-0863">Zinc-finger</keyword>